<organism evidence="1">
    <name type="scientific">Siphoviridae sp. ctjOC2</name>
    <dbReference type="NCBI Taxonomy" id="2825632"/>
    <lineage>
        <taxon>Viruses</taxon>
        <taxon>Duplodnaviria</taxon>
        <taxon>Heunggongvirae</taxon>
        <taxon>Uroviricota</taxon>
        <taxon>Caudoviricetes</taxon>
    </lineage>
</organism>
<sequence>MSFFAKKVGVTTSTISRHFHGRAEAGPRFIGAVLAAYPEKFDKVFDVTEEAATVRRARMVKQIVTRENY</sequence>
<dbReference type="EMBL" id="BK015605">
    <property type="protein sequence ID" value="DAE15447.1"/>
    <property type="molecule type" value="Genomic_DNA"/>
</dbReference>
<evidence type="ECO:0000313" key="1">
    <source>
        <dbReference type="EMBL" id="DAE15447.1"/>
    </source>
</evidence>
<dbReference type="CDD" id="cd00093">
    <property type="entry name" value="HTH_XRE"/>
    <property type="match status" value="1"/>
</dbReference>
<name>A0A8S5Q7Y6_9CAUD</name>
<protein>
    <submittedName>
        <fullName evidence="1">SOS-response transcriptional repressor</fullName>
    </submittedName>
</protein>
<proteinExistence type="predicted"/>
<reference evidence="1" key="1">
    <citation type="journal article" date="2021" name="Proc. Natl. Acad. Sci. U.S.A.">
        <title>A Catalog of Tens of Thousands of Viruses from Human Metagenomes Reveals Hidden Associations with Chronic Diseases.</title>
        <authorList>
            <person name="Tisza M.J."/>
            <person name="Buck C.B."/>
        </authorList>
    </citation>
    <scope>NUCLEOTIDE SEQUENCE</scope>
    <source>
        <strain evidence="1">CtjOC2</strain>
    </source>
</reference>
<accession>A0A8S5Q7Y6</accession>
<dbReference type="InterPro" id="IPR001387">
    <property type="entry name" value="Cro/C1-type_HTH"/>
</dbReference>